<feature type="compositionally biased region" description="Acidic residues" evidence="1">
    <location>
        <begin position="717"/>
        <end position="730"/>
    </location>
</feature>
<dbReference type="InterPro" id="IPR011990">
    <property type="entry name" value="TPR-like_helical_dom_sf"/>
</dbReference>
<accession>A0ABU7RSF3</accession>
<dbReference type="SUPFAM" id="SSF48452">
    <property type="entry name" value="TPR-like"/>
    <property type="match status" value="1"/>
</dbReference>
<organism evidence="2 3">
    <name type="scientific">Plantactinospora sonchi</name>
    <dbReference type="NCBI Taxonomy" id="1544735"/>
    <lineage>
        <taxon>Bacteria</taxon>
        <taxon>Bacillati</taxon>
        <taxon>Actinomycetota</taxon>
        <taxon>Actinomycetes</taxon>
        <taxon>Micromonosporales</taxon>
        <taxon>Micromonosporaceae</taxon>
        <taxon>Plantactinospora</taxon>
    </lineage>
</organism>
<evidence type="ECO:0000313" key="2">
    <source>
        <dbReference type="EMBL" id="MEE6259164.1"/>
    </source>
</evidence>
<keyword evidence="3" id="KW-1185">Reference proteome</keyword>
<sequence length="730" mass="79571">MTTSERDLQRMLQQAHTLPRGAARFAALDAVFRHADAAGNTEFGFNARMSAMSDFHHGGDPARLFLAFSWCLAHLDRHPESVGHHERSLLWNFKWVVWSLPQFPDIPLERTMAVLDDMERRYRLGGHSLHAVYQHRWLVAHHVGDLTAAEQWYDRMLTAPRDSLSDCHACVPSGQVRHLVSLGRYEEAITVGAPFKNGGCTEQPQWMLAELLPPMLHTGRYDDAVEAFRNGYARARGDRHHLDNLGQYLLFCGLTGNEVRGLDIIERHLGWLERPSSPYAAMEFASAAAQVLGRLQATGQGDRTVRRRSEDGARRWESRVDELADELATHARELAARFDARNGNNHQGGRVEARISAPPLVGQLPLTVLAGRRPDDRREKGRATVDALLGRLAEQAAAGDVGGAARTQLAVARALRDAGQWRDAAEAAEEALRALDRAGLSEEVLSCRYLLFQLYSTRRYLHREDAATQVTALLAAERLPTEAPSSEVLLEQAADAVEGPQAVGWLLAAADRYRARAAGSAPATPAAVPAGTLSAVPAGTPAAAVGASETPSTAAGVSVPPAGVDDPGAGEFRTLRKALIMLVRQPSVEPDLAVLDRIDALRGSLPDVPLAELVTVHEIAAQLLARVDRFDDAIARLDQALALIEDDGPGVDEVEDLRAARGRLLLRANRPADAEAEARALLELEPDSWEGGIVLARALRAQGRDSEATEVMAEHGIDDEDLDWDEADDD</sequence>
<comment type="caution">
    <text evidence="2">The sequence shown here is derived from an EMBL/GenBank/DDBJ whole genome shotgun (WGS) entry which is preliminary data.</text>
</comment>
<reference evidence="2 3" key="1">
    <citation type="submission" date="2024-01" db="EMBL/GenBank/DDBJ databases">
        <title>Genome insights into Plantactinospora sonchi sp. nov.</title>
        <authorList>
            <person name="Wang L."/>
        </authorList>
    </citation>
    <scope>NUCLEOTIDE SEQUENCE [LARGE SCALE GENOMIC DNA]</scope>
    <source>
        <strain evidence="2 3">NEAU-QY2</strain>
    </source>
</reference>
<evidence type="ECO:0008006" key="4">
    <source>
        <dbReference type="Google" id="ProtNLM"/>
    </source>
</evidence>
<evidence type="ECO:0000313" key="3">
    <source>
        <dbReference type="Proteomes" id="UP001332243"/>
    </source>
</evidence>
<feature type="region of interest" description="Disordered" evidence="1">
    <location>
        <begin position="706"/>
        <end position="730"/>
    </location>
</feature>
<protein>
    <recommendedName>
        <fullName evidence="4">Tetratricopeptide repeat protein</fullName>
    </recommendedName>
</protein>
<name>A0ABU7RSF3_9ACTN</name>
<gene>
    <name evidence="2" type="ORF">V1633_11780</name>
</gene>
<dbReference type="Gene3D" id="1.25.40.10">
    <property type="entry name" value="Tetratricopeptide repeat domain"/>
    <property type="match status" value="1"/>
</dbReference>
<dbReference type="EMBL" id="JAZGQK010000009">
    <property type="protein sequence ID" value="MEE6259164.1"/>
    <property type="molecule type" value="Genomic_DNA"/>
</dbReference>
<proteinExistence type="predicted"/>
<dbReference type="RefSeq" id="WP_331214296.1">
    <property type="nucleotide sequence ID" value="NZ_JAZGQK010000009.1"/>
</dbReference>
<evidence type="ECO:0000256" key="1">
    <source>
        <dbReference type="SAM" id="MobiDB-lite"/>
    </source>
</evidence>
<feature type="compositionally biased region" description="Basic and acidic residues" evidence="1">
    <location>
        <begin position="706"/>
        <end position="716"/>
    </location>
</feature>
<dbReference type="Proteomes" id="UP001332243">
    <property type="component" value="Unassembled WGS sequence"/>
</dbReference>